<protein>
    <submittedName>
        <fullName evidence="1">Xyloglucan galactosyltransferase KATAMARI1 isogeny</fullName>
    </submittedName>
</protein>
<keyword evidence="2" id="KW-1185">Reference proteome</keyword>
<evidence type="ECO:0000313" key="2">
    <source>
        <dbReference type="Proteomes" id="UP000075243"/>
    </source>
</evidence>
<dbReference type="Proteomes" id="UP000075243">
    <property type="component" value="Unassembled WGS sequence"/>
</dbReference>
<keyword evidence="1" id="KW-0328">Glycosyltransferase</keyword>
<sequence length="102" mass="11651">MLTWQNSMRQRARPHLFSFVGGTRKGLEKAKVRDDIVRQCGDSKRCVLVRSTFDSVVAGCVPVFFSEHTAYTQYAWYLPVERGSYLRGMVDAVLIAYLPELC</sequence>
<dbReference type="AlphaFoldDB" id="A0A151S5X6"/>
<organism evidence="1 2">
    <name type="scientific">Cajanus cajan</name>
    <name type="common">Pigeon pea</name>
    <name type="synonym">Cajanus indicus</name>
    <dbReference type="NCBI Taxonomy" id="3821"/>
    <lineage>
        <taxon>Eukaryota</taxon>
        <taxon>Viridiplantae</taxon>
        <taxon>Streptophyta</taxon>
        <taxon>Embryophyta</taxon>
        <taxon>Tracheophyta</taxon>
        <taxon>Spermatophyta</taxon>
        <taxon>Magnoliopsida</taxon>
        <taxon>eudicotyledons</taxon>
        <taxon>Gunneridae</taxon>
        <taxon>Pentapetalae</taxon>
        <taxon>rosids</taxon>
        <taxon>fabids</taxon>
        <taxon>Fabales</taxon>
        <taxon>Fabaceae</taxon>
        <taxon>Papilionoideae</taxon>
        <taxon>50 kb inversion clade</taxon>
        <taxon>NPAAA clade</taxon>
        <taxon>indigoferoid/millettioid clade</taxon>
        <taxon>Phaseoleae</taxon>
        <taxon>Cajanus</taxon>
    </lineage>
</organism>
<dbReference type="GO" id="GO:0016757">
    <property type="term" value="F:glycosyltransferase activity"/>
    <property type="evidence" value="ECO:0007669"/>
    <property type="project" value="UniProtKB-KW"/>
</dbReference>
<name>A0A151S5X6_CAJCA</name>
<dbReference type="EMBL" id="KQ483459">
    <property type="protein sequence ID" value="KYP50213.1"/>
    <property type="molecule type" value="Genomic_DNA"/>
</dbReference>
<keyword evidence="1" id="KW-0808">Transferase</keyword>
<reference evidence="1" key="1">
    <citation type="journal article" date="2012" name="Nat. Biotechnol.">
        <title>Draft genome sequence of pigeonpea (Cajanus cajan), an orphan legume crop of resource-poor farmers.</title>
        <authorList>
            <person name="Varshney R.K."/>
            <person name="Chen W."/>
            <person name="Li Y."/>
            <person name="Bharti A.K."/>
            <person name="Saxena R.K."/>
            <person name="Schlueter J.A."/>
            <person name="Donoghue M.T."/>
            <person name="Azam S."/>
            <person name="Fan G."/>
            <person name="Whaley A.M."/>
            <person name="Farmer A.D."/>
            <person name="Sheridan J."/>
            <person name="Iwata A."/>
            <person name="Tuteja R."/>
            <person name="Penmetsa R.V."/>
            <person name="Wu W."/>
            <person name="Upadhyaya H.D."/>
            <person name="Yang S.P."/>
            <person name="Shah T."/>
            <person name="Saxena K.B."/>
            <person name="Michael T."/>
            <person name="McCombie W.R."/>
            <person name="Yang B."/>
            <person name="Zhang G."/>
            <person name="Yang H."/>
            <person name="Wang J."/>
            <person name="Spillane C."/>
            <person name="Cook D.R."/>
            <person name="May G.D."/>
            <person name="Xu X."/>
            <person name="Jackson S.A."/>
        </authorList>
    </citation>
    <scope>NUCLEOTIDE SEQUENCE [LARGE SCALE GENOMIC DNA]</scope>
</reference>
<accession>A0A151S5X6</accession>
<gene>
    <name evidence="1" type="ORF">KK1_028019</name>
</gene>
<dbReference type="Gramene" id="C.cajan_29384.t">
    <property type="protein sequence ID" value="C.cajan_29384.t"/>
    <property type="gene ID" value="C.cajan_29384"/>
</dbReference>
<evidence type="ECO:0000313" key="1">
    <source>
        <dbReference type="EMBL" id="KYP50213.1"/>
    </source>
</evidence>
<proteinExistence type="predicted"/>
<dbReference type="STRING" id="3821.A0A151S5X6"/>